<proteinExistence type="predicted"/>
<organism evidence="2 3">
    <name type="scientific">Setaria viridis</name>
    <name type="common">Green bristlegrass</name>
    <name type="synonym">Setaria italica subsp. viridis</name>
    <dbReference type="NCBI Taxonomy" id="4556"/>
    <lineage>
        <taxon>Eukaryota</taxon>
        <taxon>Viridiplantae</taxon>
        <taxon>Streptophyta</taxon>
        <taxon>Embryophyta</taxon>
        <taxon>Tracheophyta</taxon>
        <taxon>Spermatophyta</taxon>
        <taxon>Magnoliopsida</taxon>
        <taxon>Liliopsida</taxon>
        <taxon>Poales</taxon>
        <taxon>Poaceae</taxon>
        <taxon>PACMAD clade</taxon>
        <taxon>Panicoideae</taxon>
        <taxon>Panicodae</taxon>
        <taxon>Paniceae</taxon>
        <taxon>Cenchrinae</taxon>
        <taxon>Setaria</taxon>
    </lineage>
</organism>
<reference evidence="2" key="1">
    <citation type="submission" date="2019-03" db="EMBL/GenBank/DDBJ databases">
        <title>WGS assembly of Setaria viridis.</title>
        <authorList>
            <person name="Huang P."/>
            <person name="Jenkins J."/>
            <person name="Grimwood J."/>
            <person name="Barry K."/>
            <person name="Healey A."/>
            <person name="Mamidi S."/>
            <person name="Sreedasyam A."/>
            <person name="Shu S."/>
            <person name="Feldman M."/>
            <person name="Wu J."/>
            <person name="Yu Y."/>
            <person name="Chen C."/>
            <person name="Johnson J."/>
            <person name="Rokhsar D."/>
            <person name="Baxter I."/>
            <person name="Schmutz J."/>
            <person name="Brutnell T."/>
            <person name="Kellogg E."/>
        </authorList>
    </citation>
    <scope>NUCLEOTIDE SEQUENCE [LARGE SCALE GENOMIC DNA]</scope>
</reference>
<protein>
    <submittedName>
        <fullName evidence="2">Uncharacterized protein</fullName>
    </submittedName>
</protein>
<gene>
    <name evidence="2" type="ORF">SEVIR_2G045148v2</name>
</gene>
<feature type="chain" id="PRO_5020581284" evidence="1">
    <location>
        <begin position="18"/>
        <end position="67"/>
    </location>
</feature>
<feature type="signal peptide" evidence="1">
    <location>
        <begin position="1"/>
        <end position="17"/>
    </location>
</feature>
<keyword evidence="3" id="KW-1185">Reference proteome</keyword>
<dbReference type="Proteomes" id="UP000298652">
    <property type="component" value="Chromosome 2"/>
</dbReference>
<dbReference type="Gramene" id="TKW30542">
    <property type="protein sequence ID" value="TKW30542"/>
    <property type="gene ID" value="SEVIR_2G045148v2"/>
</dbReference>
<dbReference type="AlphaFoldDB" id="A0A4U6VN79"/>
<name>A0A4U6VN79_SETVI</name>
<keyword evidence="1" id="KW-0732">Signal</keyword>
<sequence>MLHLHFCLLVLEEIVFGSDEFCLRNKECFCVPKPKHTTVRVPLVGLSNLLLQVKSQPKDLKTTYTLG</sequence>
<dbReference type="EMBL" id="CM016553">
    <property type="protein sequence ID" value="TKW30542.1"/>
    <property type="molecule type" value="Genomic_DNA"/>
</dbReference>
<evidence type="ECO:0000256" key="1">
    <source>
        <dbReference type="SAM" id="SignalP"/>
    </source>
</evidence>
<evidence type="ECO:0000313" key="2">
    <source>
        <dbReference type="EMBL" id="TKW30542.1"/>
    </source>
</evidence>
<evidence type="ECO:0000313" key="3">
    <source>
        <dbReference type="Proteomes" id="UP000298652"/>
    </source>
</evidence>
<accession>A0A4U6VN79</accession>